<evidence type="ECO:0000256" key="3">
    <source>
        <dbReference type="ARBA" id="ARBA00023180"/>
    </source>
</evidence>
<reference evidence="6" key="2">
    <citation type="submission" date="2023-03" db="EMBL/GenBank/DDBJ databases">
        <authorList>
            <person name="Inwood S.N."/>
            <person name="Skelly J.G."/>
            <person name="Guhlin J."/>
            <person name="Harrop T.W.R."/>
            <person name="Goldson S.G."/>
            <person name="Dearden P.K."/>
        </authorList>
    </citation>
    <scope>NUCLEOTIDE SEQUENCE</scope>
    <source>
        <strain evidence="6">Lincoln</strain>
        <tissue evidence="6">Whole body</tissue>
    </source>
</reference>
<name>A0AA39FEL5_MICHY</name>
<dbReference type="Pfam" id="PF16077">
    <property type="entry name" value="Spaetzle"/>
    <property type="match status" value="1"/>
</dbReference>
<sequence>MAKFIKSSRRKNYYFISIGILLLIQVIQVYSHHTSTYFNCSDKSKDRDSIHPEVFLKNEEKLKNNEMHKVDGNKDLVTKSLNTSAKISKQVRIDERSNHNEDRWRTFSSTNKKNISNKRNYNEFQYNYDTPLPETQTENRIIFPDDDDKSLELSSRSNMDLCGNAVICENVPNYPIDIIKQQLVEKQHLMNFQTEDAIVGLSNNRFDDTEVQEPLCYTREQIMYPRGALTESNDYKYIVNTQDFVQGVRVEICVNEYSPCRLVDGFASGYKTMCEQKFIYRQLIAVINHDEIGPQYFRIPSSCCCHVKFVGSVWERIGMGHRRNLRNSSESKEK</sequence>
<dbReference type="Proteomes" id="UP001168972">
    <property type="component" value="Unassembled WGS sequence"/>
</dbReference>
<comment type="caution">
    <text evidence="6">The sequence shown here is derived from an EMBL/GenBank/DDBJ whole genome shotgun (WGS) entry which is preliminary data.</text>
</comment>
<keyword evidence="7" id="KW-1185">Reference proteome</keyword>
<evidence type="ECO:0000256" key="1">
    <source>
        <dbReference type="ARBA" id="ARBA00022729"/>
    </source>
</evidence>
<dbReference type="PANTHER" id="PTHR23199">
    <property type="entry name" value="NEUROTROPHIN 1-RELATED"/>
    <property type="match status" value="1"/>
</dbReference>
<keyword evidence="4" id="KW-1133">Transmembrane helix</keyword>
<dbReference type="GO" id="GO:0005121">
    <property type="term" value="F:Toll binding"/>
    <property type="evidence" value="ECO:0007669"/>
    <property type="project" value="TreeGrafter"/>
</dbReference>
<keyword evidence="4" id="KW-0812">Transmembrane</keyword>
<evidence type="ECO:0000256" key="2">
    <source>
        <dbReference type="ARBA" id="ARBA00023157"/>
    </source>
</evidence>
<evidence type="ECO:0000313" key="6">
    <source>
        <dbReference type="EMBL" id="KAK0168051.1"/>
    </source>
</evidence>
<keyword evidence="2" id="KW-1015">Disulfide bond</keyword>
<dbReference type="Gene3D" id="2.10.90.10">
    <property type="entry name" value="Cystine-knot cytokines"/>
    <property type="match status" value="1"/>
</dbReference>
<evidence type="ECO:0000313" key="7">
    <source>
        <dbReference type="Proteomes" id="UP001168972"/>
    </source>
</evidence>
<dbReference type="AlphaFoldDB" id="A0AA39FEL5"/>
<reference evidence="6" key="1">
    <citation type="journal article" date="2023" name="bioRxiv">
        <title>Scaffold-level genome assemblies of two parasitoid biocontrol wasps reveal the parthenogenesis mechanism and an associated novel virus.</title>
        <authorList>
            <person name="Inwood S."/>
            <person name="Skelly J."/>
            <person name="Guhlin J."/>
            <person name="Harrop T."/>
            <person name="Goldson S."/>
            <person name="Dearden P."/>
        </authorList>
    </citation>
    <scope>NUCLEOTIDE SEQUENCE</scope>
    <source>
        <strain evidence="6">Lincoln</strain>
        <tissue evidence="6">Whole body</tissue>
    </source>
</reference>
<organism evidence="6 7">
    <name type="scientific">Microctonus hyperodae</name>
    <name type="common">Parasitoid wasp</name>
    <dbReference type="NCBI Taxonomy" id="165561"/>
    <lineage>
        <taxon>Eukaryota</taxon>
        <taxon>Metazoa</taxon>
        <taxon>Ecdysozoa</taxon>
        <taxon>Arthropoda</taxon>
        <taxon>Hexapoda</taxon>
        <taxon>Insecta</taxon>
        <taxon>Pterygota</taxon>
        <taxon>Neoptera</taxon>
        <taxon>Endopterygota</taxon>
        <taxon>Hymenoptera</taxon>
        <taxon>Apocrita</taxon>
        <taxon>Ichneumonoidea</taxon>
        <taxon>Braconidae</taxon>
        <taxon>Euphorinae</taxon>
        <taxon>Microctonus</taxon>
    </lineage>
</organism>
<dbReference type="GO" id="GO:0005615">
    <property type="term" value="C:extracellular space"/>
    <property type="evidence" value="ECO:0007669"/>
    <property type="project" value="UniProtKB-ARBA"/>
</dbReference>
<feature type="transmembrane region" description="Helical" evidence="4">
    <location>
        <begin position="12"/>
        <end position="31"/>
    </location>
</feature>
<dbReference type="InterPro" id="IPR052444">
    <property type="entry name" value="Spz/Toll_ligand-like"/>
</dbReference>
<gene>
    <name evidence="6" type="ORF">PV327_001890</name>
</gene>
<evidence type="ECO:0000256" key="4">
    <source>
        <dbReference type="SAM" id="Phobius"/>
    </source>
</evidence>
<dbReference type="GO" id="GO:0045087">
    <property type="term" value="P:innate immune response"/>
    <property type="evidence" value="ECO:0007669"/>
    <property type="project" value="TreeGrafter"/>
</dbReference>
<dbReference type="InterPro" id="IPR032104">
    <property type="entry name" value="Spaetzle"/>
</dbReference>
<evidence type="ECO:0000259" key="5">
    <source>
        <dbReference type="Pfam" id="PF16077"/>
    </source>
</evidence>
<dbReference type="EMBL" id="JAQQBR010001831">
    <property type="protein sequence ID" value="KAK0168051.1"/>
    <property type="molecule type" value="Genomic_DNA"/>
</dbReference>
<keyword evidence="3" id="KW-0325">Glycoprotein</keyword>
<accession>A0AA39FEL5</accession>
<proteinExistence type="predicted"/>
<dbReference type="SUPFAM" id="SSF57501">
    <property type="entry name" value="Cystine-knot cytokines"/>
    <property type="match status" value="1"/>
</dbReference>
<dbReference type="PANTHER" id="PTHR23199:SF12">
    <property type="entry name" value="NEUROTROPHIN 1-RELATED"/>
    <property type="match status" value="1"/>
</dbReference>
<dbReference type="GO" id="GO:0021556">
    <property type="term" value="P:central nervous system formation"/>
    <property type="evidence" value="ECO:0007669"/>
    <property type="project" value="TreeGrafter"/>
</dbReference>
<keyword evidence="4" id="KW-0472">Membrane</keyword>
<keyword evidence="1" id="KW-0732">Signal</keyword>
<protein>
    <recommendedName>
        <fullName evidence="5">Spaetzle domain-containing protein</fullName>
    </recommendedName>
</protein>
<feature type="domain" description="Spaetzle" evidence="5">
    <location>
        <begin position="214"/>
        <end position="307"/>
    </location>
</feature>
<dbReference type="InterPro" id="IPR029034">
    <property type="entry name" value="Cystine-knot_cytokine"/>
</dbReference>
<dbReference type="GO" id="GO:0008083">
    <property type="term" value="F:growth factor activity"/>
    <property type="evidence" value="ECO:0007669"/>
    <property type="project" value="TreeGrafter"/>
</dbReference>